<evidence type="ECO:0000313" key="1">
    <source>
        <dbReference type="EMBL" id="SVD22057.1"/>
    </source>
</evidence>
<accession>A0A382TKN8</accession>
<dbReference type="EMBL" id="UINC01136978">
    <property type="protein sequence ID" value="SVD22057.1"/>
    <property type="molecule type" value="Genomic_DNA"/>
</dbReference>
<organism evidence="1">
    <name type="scientific">marine metagenome</name>
    <dbReference type="NCBI Taxonomy" id="408172"/>
    <lineage>
        <taxon>unclassified sequences</taxon>
        <taxon>metagenomes</taxon>
        <taxon>ecological metagenomes</taxon>
    </lineage>
</organism>
<dbReference type="AlphaFoldDB" id="A0A382TKN8"/>
<name>A0A382TKN8_9ZZZZ</name>
<protein>
    <submittedName>
        <fullName evidence="1">Uncharacterized protein</fullName>
    </submittedName>
</protein>
<sequence>MSFVVSIVEAVVDVIVSIVEAVVQVVEMVVQLVMVLLGFDGGSTQIIEYYEVHNIPLFDDVDKKNPLLNSVLQSVIENQDISGNLIYHLAFRSLKGNVKEFMDFIDNG</sequence>
<reference evidence="1" key="1">
    <citation type="submission" date="2018-05" db="EMBL/GenBank/DDBJ databases">
        <authorList>
            <person name="Lanie J.A."/>
            <person name="Ng W.-L."/>
            <person name="Kazmierczak K.M."/>
            <person name="Andrzejewski T.M."/>
            <person name="Davidsen T.M."/>
            <person name="Wayne K.J."/>
            <person name="Tettelin H."/>
            <person name="Glass J.I."/>
            <person name="Rusch D."/>
            <person name="Podicherti R."/>
            <person name="Tsui H.-C.T."/>
            <person name="Winkler M.E."/>
        </authorList>
    </citation>
    <scope>NUCLEOTIDE SEQUENCE</scope>
</reference>
<proteinExistence type="predicted"/>
<feature type="non-terminal residue" evidence="1">
    <location>
        <position position="108"/>
    </location>
</feature>
<gene>
    <name evidence="1" type="ORF">METZ01_LOCUS374911</name>
</gene>